<dbReference type="EMBL" id="CSBK01000955">
    <property type="protein sequence ID" value="COY14263.1"/>
    <property type="molecule type" value="Genomic_DNA"/>
</dbReference>
<feature type="region of interest" description="Disordered" evidence="1">
    <location>
        <begin position="1"/>
        <end position="32"/>
    </location>
</feature>
<proteinExistence type="predicted"/>
<sequence>MPSRTTTKSMPGLPDSGLATPGYSRAGRRLMW</sequence>
<gene>
    <name evidence="2" type="ORF">ERS007739_02178</name>
</gene>
<name>A0A916LB81_MYCTX</name>
<comment type="caution">
    <text evidence="2">The sequence shown here is derived from an EMBL/GenBank/DDBJ whole genome shotgun (WGS) entry which is preliminary data.</text>
</comment>
<protein>
    <submittedName>
        <fullName evidence="2">Uncharacterized protein</fullName>
    </submittedName>
</protein>
<reference evidence="3" key="1">
    <citation type="submission" date="2015-03" db="EMBL/GenBank/DDBJ databases">
        <authorList>
            <consortium name="Pathogen Informatics"/>
        </authorList>
    </citation>
    <scope>NUCLEOTIDE SEQUENCE [LARGE SCALE GENOMIC DNA]</scope>
    <source>
        <strain evidence="3">N09902308</strain>
    </source>
</reference>
<organism evidence="2 3">
    <name type="scientific">Mycobacterium tuberculosis</name>
    <dbReference type="NCBI Taxonomy" id="1773"/>
    <lineage>
        <taxon>Bacteria</taxon>
        <taxon>Bacillati</taxon>
        <taxon>Actinomycetota</taxon>
        <taxon>Actinomycetes</taxon>
        <taxon>Mycobacteriales</taxon>
        <taxon>Mycobacteriaceae</taxon>
        <taxon>Mycobacterium</taxon>
        <taxon>Mycobacterium tuberculosis complex</taxon>
    </lineage>
</organism>
<dbReference type="AlphaFoldDB" id="A0A916LB81"/>
<dbReference type="Proteomes" id="UP000039021">
    <property type="component" value="Unassembled WGS sequence"/>
</dbReference>
<evidence type="ECO:0000313" key="2">
    <source>
        <dbReference type="EMBL" id="COY14263.1"/>
    </source>
</evidence>
<evidence type="ECO:0000256" key="1">
    <source>
        <dbReference type="SAM" id="MobiDB-lite"/>
    </source>
</evidence>
<evidence type="ECO:0000313" key="3">
    <source>
        <dbReference type="Proteomes" id="UP000039021"/>
    </source>
</evidence>
<accession>A0A916LB81</accession>